<keyword evidence="3" id="KW-1185">Reference proteome</keyword>
<dbReference type="RefSeq" id="WP_143072981.1">
    <property type="nucleotide sequence ID" value="NZ_FOQO01000011.1"/>
</dbReference>
<accession>A0A1I3SJY1</accession>
<dbReference type="Pfam" id="PF13648">
    <property type="entry name" value="Lipocalin_4"/>
    <property type="match status" value="1"/>
</dbReference>
<dbReference type="AlphaFoldDB" id="A0A1I3SJY1"/>
<gene>
    <name evidence="2" type="ORF">SAMN05444682_11183</name>
</gene>
<dbReference type="Proteomes" id="UP000198670">
    <property type="component" value="Unassembled WGS sequence"/>
</dbReference>
<name>A0A1I3SJY1_9SPHI</name>
<feature type="domain" description="Lipocalin-like" evidence="1">
    <location>
        <begin position="34"/>
        <end position="128"/>
    </location>
</feature>
<evidence type="ECO:0000259" key="1">
    <source>
        <dbReference type="Pfam" id="PF13648"/>
    </source>
</evidence>
<evidence type="ECO:0000313" key="2">
    <source>
        <dbReference type="EMBL" id="SFJ58963.1"/>
    </source>
</evidence>
<dbReference type="PROSITE" id="PS51257">
    <property type="entry name" value="PROKAR_LIPOPROTEIN"/>
    <property type="match status" value="1"/>
</dbReference>
<sequence>MKHLITFVVFGALLIFLGSCSKKERPAVDDDNLLIGTWEAVRAVERGYIGDQVTYEIDTENPDDHFTLDIKIQFIDKSSVRITGDDIDGTIETTYSLSNGGKTLSVKDPEGASTIIQIKKLTATDMEWVIEGEDFLEGDEVSSQAERYETEIHLKKVN</sequence>
<evidence type="ECO:0000313" key="3">
    <source>
        <dbReference type="Proteomes" id="UP000198670"/>
    </source>
</evidence>
<organism evidence="2 3">
    <name type="scientific">Parapedobacter indicus</name>
    <dbReference type="NCBI Taxonomy" id="1477437"/>
    <lineage>
        <taxon>Bacteria</taxon>
        <taxon>Pseudomonadati</taxon>
        <taxon>Bacteroidota</taxon>
        <taxon>Sphingobacteriia</taxon>
        <taxon>Sphingobacteriales</taxon>
        <taxon>Sphingobacteriaceae</taxon>
        <taxon>Parapedobacter</taxon>
    </lineage>
</organism>
<protein>
    <recommendedName>
        <fullName evidence="1">Lipocalin-like domain-containing protein</fullName>
    </recommendedName>
</protein>
<dbReference type="STRING" id="1477437.SAMN05444682_11183"/>
<dbReference type="InterPro" id="IPR024311">
    <property type="entry name" value="Lipocalin-like"/>
</dbReference>
<proteinExistence type="predicted"/>
<dbReference type="EMBL" id="FOQO01000011">
    <property type="protein sequence ID" value="SFJ58963.1"/>
    <property type="molecule type" value="Genomic_DNA"/>
</dbReference>
<reference evidence="2 3" key="1">
    <citation type="submission" date="2016-10" db="EMBL/GenBank/DDBJ databases">
        <authorList>
            <person name="de Groot N.N."/>
        </authorList>
    </citation>
    <scope>NUCLEOTIDE SEQUENCE [LARGE SCALE GENOMIC DNA]</scope>
    <source>
        <strain evidence="2 3">RK1</strain>
    </source>
</reference>